<keyword evidence="7" id="KW-1185">Reference proteome</keyword>
<dbReference type="SUPFAM" id="SSF50104">
    <property type="entry name" value="Translation proteins SH3-like domain"/>
    <property type="match status" value="1"/>
</dbReference>
<dbReference type="InterPro" id="IPR047663">
    <property type="entry name" value="Transcription_antiterm_LoaP"/>
</dbReference>
<dbReference type="GO" id="GO:0006353">
    <property type="term" value="P:DNA-templated transcription termination"/>
    <property type="evidence" value="ECO:0007669"/>
    <property type="project" value="UniProtKB-KW"/>
</dbReference>
<dbReference type="InterPro" id="IPR043425">
    <property type="entry name" value="NusG-like"/>
</dbReference>
<evidence type="ECO:0000256" key="2">
    <source>
        <dbReference type="ARBA" id="ARBA00023015"/>
    </source>
</evidence>
<evidence type="ECO:0000259" key="5">
    <source>
        <dbReference type="Pfam" id="PF02357"/>
    </source>
</evidence>
<proteinExistence type="inferred from homology"/>
<dbReference type="InterPro" id="IPR006645">
    <property type="entry name" value="NGN-like_dom"/>
</dbReference>
<dbReference type="Pfam" id="PF02357">
    <property type="entry name" value="NusG"/>
    <property type="match status" value="1"/>
</dbReference>
<dbReference type="InterPro" id="IPR036735">
    <property type="entry name" value="NGN_dom_sf"/>
</dbReference>
<dbReference type="SUPFAM" id="SSF82679">
    <property type="entry name" value="N-utilization substance G protein NusG, N-terminal domain"/>
    <property type="match status" value="1"/>
</dbReference>
<dbReference type="Gene3D" id="3.30.70.940">
    <property type="entry name" value="NusG, N-terminal domain"/>
    <property type="match status" value="1"/>
</dbReference>
<dbReference type="CDD" id="cd08000">
    <property type="entry name" value="NGN"/>
    <property type="match status" value="1"/>
</dbReference>
<dbReference type="GO" id="GO:0032784">
    <property type="term" value="P:regulation of DNA-templated transcription elongation"/>
    <property type="evidence" value="ECO:0007669"/>
    <property type="project" value="InterPro"/>
</dbReference>
<keyword evidence="3 4" id="KW-0804">Transcription</keyword>
<accession>A0A1G5I219</accession>
<protein>
    <recommendedName>
        <fullName evidence="4">Transcription termination/antitermination protein NusG</fullName>
    </recommendedName>
</protein>
<dbReference type="NCBIfam" id="NF033641">
    <property type="entry name" value="antiterm_LoaP"/>
    <property type="match status" value="1"/>
</dbReference>
<keyword evidence="1 4" id="KW-0889">Transcription antitermination</keyword>
<reference evidence="6 7" key="1">
    <citation type="submission" date="2016-10" db="EMBL/GenBank/DDBJ databases">
        <authorList>
            <person name="de Groot N.N."/>
        </authorList>
    </citation>
    <scope>NUCLEOTIDE SEQUENCE [LARGE SCALE GENOMIC DNA]</scope>
    <source>
        <strain evidence="6 7">DSM 18978</strain>
    </source>
</reference>
<comment type="function">
    <text evidence="4">Participates in transcription elongation, termination and antitermination.</text>
</comment>
<dbReference type="AlphaFoldDB" id="A0A1G5I219"/>
<evidence type="ECO:0000256" key="1">
    <source>
        <dbReference type="ARBA" id="ARBA00022814"/>
    </source>
</evidence>
<keyword evidence="4" id="KW-0806">Transcription termination</keyword>
<dbReference type="GO" id="GO:0031564">
    <property type="term" value="P:transcription antitermination"/>
    <property type="evidence" value="ECO:0007669"/>
    <property type="project" value="UniProtKB-KW"/>
</dbReference>
<organism evidence="6 7">
    <name type="scientific">Alkaliphilus peptidifermentans DSM 18978</name>
    <dbReference type="NCBI Taxonomy" id="1120976"/>
    <lineage>
        <taxon>Bacteria</taxon>
        <taxon>Bacillati</taxon>
        <taxon>Bacillota</taxon>
        <taxon>Clostridia</taxon>
        <taxon>Peptostreptococcales</taxon>
        <taxon>Natronincolaceae</taxon>
        <taxon>Alkaliphilus</taxon>
    </lineage>
</organism>
<comment type="similarity">
    <text evidence="4">Belongs to the NusG family.</text>
</comment>
<gene>
    <name evidence="6" type="ORF">SAMN03080606_02215</name>
</gene>
<dbReference type="RefSeq" id="WP_091543294.1">
    <property type="nucleotide sequence ID" value="NZ_FMUS01000013.1"/>
</dbReference>
<evidence type="ECO:0000313" key="6">
    <source>
        <dbReference type="EMBL" id="SCY70097.1"/>
    </source>
</evidence>
<dbReference type="CDD" id="cd06091">
    <property type="entry name" value="KOW_NusG"/>
    <property type="match status" value="1"/>
</dbReference>
<dbReference type="Proteomes" id="UP000198636">
    <property type="component" value="Unassembled WGS sequence"/>
</dbReference>
<dbReference type="PANTHER" id="PTHR30265">
    <property type="entry name" value="RHO-INTERACTING TRANSCRIPTION TERMINATION FACTOR NUSG"/>
    <property type="match status" value="1"/>
</dbReference>
<evidence type="ECO:0000313" key="7">
    <source>
        <dbReference type="Proteomes" id="UP000198636"/>
    </source>
</evidence>
<keyword evidence="2 4" id="KW-0805">Transcription regulation</keyword>
<evidence type="ECO:0000256" key="4">
    <source>
        <dbReference type="RuleBase" id="RU000538"/>
    </source>
</evidence>
<dbReference type="OrthoDB" id="1681764at2"/>
<dbReference type="STRING" id="1120976.SAMN03080606_02215"/>
<evidence type="ECO:0000256" key="3">
    <source>
        <dbReference type="ARBA" id="ARBA00023163"/>
    </source>
</evidence>
<dbReference type="GO" id="GO:0006354">
    <property type="term" value="P:DNA-templated transcription elongation"/>
    <property type="evidence" value="ECO:0007669"/>
    <property type="project" value="InterPro"/>
</dbReference>
<dbReference type="InterPro" id="IPR001062">
    <property type="entry name" value="Transcrpt_antiterm_NusG"/>
</dbReference>
<feature type="domain" description="NusG-like N-terminal" evidence="5">
    <location>
        <begin position="1"/>
        <end position="100"/>
    </location>
</feature>
<sequence length="176" mass="20652">MSWYAIFVKTGEEDVVGQYIHYHFHQSEYNLIIPKKKMNERREGKLYSVVKTLFPGYVFINIEMSVNMYYIINQIPKVYKILNNSCEFYSKINNAEIEPILRLIPENNIIDYSKVFMENSKIHVESGPLKGFEGLIKKIDKRKSRAKIALNFMGSEKLVELGIELITLADEKNKYK</sequence>
<dbReference type="InterPro" id="IPR008991">
    <property type="entry name" value="Translation_prot_SH3-like_sf"/>
</dbReference>
<dbReference type="PANTHER" id="PTHR30265:SF4">
    <property type="entry name" value="KOW MOTIF FAMILY PROTEIN, EXPRESSED"/>
    <property type="match status" value="1"/>
</dbReference>
<dbReference type="PRINTS" id="PR00338">
    <property type="entry name" value="NUSGTNSCPFCT"/>
</dbReference>
<dbReference type="Gene3D" id="2.30.30.30">
    <property type="match status" value="1"/>
</dbReference>
<dbReference type="InterPro" id="IPR014722">
    <property type="entry name" value="Rib_uL2_dom2"/>
</dbReference>
<name>A0A1G5I219_9FIRM</name>
<dbReference type="EMBL" id="FMUS01000013">
    <property type="protein sequence ID" value="SCY70097.1"/>
    <property type="molecule type" value="Genomic_DNA"/>
</dbReference>